<sequence length="675" mass="70590">MASVALETELAGLSGSELVARLRTTTRRVDYEAAARVLDARDGRLAAAEVAVAEAKKLLDARHREHTQLKEGLAAALALVDVLKEKLNARGGPRSEERGGPGSKDAHGGPRSEDARGGSIEAPAPTQRGGPGSKDARGGSIEAPAPAQRGGPGSKDARGEPRSEDAGPGDAIEAPAPPQFGERGAEVTAEQCPVVIDLCSSGDEEEEREECRAGDSGVSRKRKASAPEVNGEGPRTKVSWKGNAAASAPSSDDEDDSLTLSELMKKRGGAQPGADGEPKSTDSVRSLGGFLPKTSLVIKQEIVEATVGGSDEPKEATFVQGRGDVESGEHGGMSRAMPSPPALSFALVNGTLRNPSLVNSAVPLGNGLPKTPVIRECPEARVVQSVGMENGKSAEDVGVNKAMLSPTTAPPGFAARTGSHKNISKGDHVEATIAGKEGSLGIDISKTPPVIMERPDAIGGSEQPKVAAFVQERVKIKSEVDEGVPPGFPARTSSHKNLSNAEYGEPRIAPKECSCAGPQGNTPSKVRTPSPFAKKIVEAAQAGVQSPKGRTVSALGDSIVLGLEAGRKWESGADVFISCLENKELCMNAACALYRQKKPTFQPTVGGQSGSTGLQRMAKLVEFLLDGNVDGPLKRTAEELMIHDSTGPTFLEDVVCEFCEQLFDIYKNKEDPYFR</sequence>
<comment type="caution">
    <text evidence="2">The sequence shown here is derived from an EMBL/GenBank/DDBJ whole genome shotgun (WGS) entry which is preliminary data.</text>
</comment>
<dbReference type="PANTHER" id="PTHR34380">
    <property type="entry name" value="BNAA03G12380D PROTEIN"/>
    <property type="match status" value="1"/>
</dbReference>
<dbReference type="Gramene" id="TVU35692">
    <property type="protein sequence ID" value="TVU35692"/>
    <property type="gene ID" value="EJB05_17593"/>
</dbReference>
<dbReference type="Proteomes" id="UP000324897">
    <property type="component" value="Unassembled WGS sequence"/>
</dbReference>
<proteinExistence type="predicted"/>
<feature type="region of interest" description="Disordered" evidence="1">
    <location>
        <begin position="88"/>
        <end position="188"/>
    </location>
</feature>
<name>A0A5J9VH83_9POAL</name>
<feature type="compositionally biased region" description="Basic and acidic residues" evidence="1">
    <location>
        <begin position="88"/>
        <end position="116"/>
    </location>
</feature>
<feature type="compositionally biased region" description="Basic and acidic residues" evidence="1">
    <location>
        <begin position="155"/>
        <end position="165"/>
    </location>
</feature>
<evidence type="ECO:0000313" key="2">
    <source>
        <dbReference type="EMBL" id="TVU35692.1"/>
    </source>
</evidence>
<keyword evidence="3" id="KW-1185">Reference proteome</keyword>
<protein>
    <submittedName>
        <fullName evidence="2">Uncharacterized protein</fullName>
    </submittedName>
</protein>
<feature type="region of interest" description="Disordered" evidence="1">
    <location>
        <begin position="200"/>
        <end position="258"/>
    </location>
</feature>
<evidence type="ECO:0000256" key="1">
    <source>
        <dbReference type="SAM" id="MobiDB-lite"/>
    </source>
</evidence>
<organism evidence="2 3">
    <name type="scientific">Eragrostis curvula</name>
    <name type="common">weeping love grass</name>
    <dbReference type="NCBI Taxonomy" id="38414"/>
    <lineage>
        <taxon>Eukaryota</taxon>
        <taxon>Viridiplantae</taxon>
        <taxon>Streptophyta</taxon>
        <taxon>Embryophyta</taxon>
        <taxon>Tracheophyta</taxon>
        <taxon>Spermatophyta</taxon>
        <taxon>Magnoliopsida</taxon>
        <taxon>Liliopsida</taxon>
        <taxon>Poales</taxon>
        <taxon>Poaceae</taxon>
        <taxon>PACMAD clade</taxon>
        <taxon>Chloridoideae</taxon>
        <taxon>Eragrostideae</taxon>
        <taxon>Eragrostidinae</taxon>
        <taxon>Eragrostis</taxon>
    </lineage>
</organism>
<dbReference type="AlphaFoldDB" id="A0A5J9VH83"/>
<reference evidence="2 3" key="1">
    <citation type="journal article" date="2019" name="Sci. Rep.">
        <title>A high-quality genome of Eragrostis curvula grass provides insights into Poaceae evolution and supports new strategies to enhance forage quality.</title>
        <authorList>
            <person name="Carballo J."/>
            <person name="Santos B.A.C.M."/>
            <person name="Zappacosta D."/>
            <person name="Garbus I."/>
            <person name="Selva J.P."/>
            <person name="Gallo C.A."/>
            <person name="Diaz A."/>
            <person name="Albertini E."/>
            <person name="Caccamo M."/>
            <person name="Echenique V."/>
        </authorList>
    </citation>
    <scope>NUCLEOTIDE SEQUENCE [LARGE SCALE GENOMIC DNA]</scope>
    <source>
        <strain evidence="3">cv. Victoria</strain>
        <tissue evidence="2">Leaf</tissue>
    </source>
</reference>
<dbReference type="OrthoDB" id="1899721at2759"/>
<accession>A0A5J9VH83</accession>
<dbReference type="EMBL" id="RWGY01000009">
    <property type="protein sequence ID" value="TVU35692.1"/>
    <property type="molecule type" value="Genomic_DNA"/>
</dbReference>
<dbReference type="PANTHER" id="PTHR34380:SF2">
    <property type="entry name" value="OS01G0656900 PROTEIN"/>
    <property type="match status" value="1"/>
</dbReference>
<feature type="region of interest" description="Disordered" evidence="1">
    <location>
        <begin position="267"/>
        <end position="286"/>
    </location>
</feature>
<feature type="non-terminal residue" evidence="2">
    <location>
        <position position="1"/>
    </location>
</feature>
<gene>
    <name evidence="2" type="ORF">EJB05_17593</name>
</gene>
<evidence type="ECO:0000313" key="3">
    <source>
        <dbReference type="Proteomes" id="UP000324897"/>
    </source>
</evidence>